<sequence length="255" mass="29668">MGNQNKGDVNGLKEGIREFMEAAPAIYMPGLSVDTVIFGFHNDKLKVFLLRFANTPYFVLPGGFIKKEENLDDAALRILQERTGLQDIYLEQFYTSGNTSRSKETVAKEELQKIIGKAQWSNWFDQRFVSVCYYALIDDTKVKPETEIFFTEFKWFDVNKLPKLLYDHDLIIKKALSRLQSDLDEKLVGFNLMSETFTMGQLQKLYEAVHQKKFVRTNFQRKLLSLNVLERLEKQYTGKAHKAPFLYRFVTGNSE</sequence>
<dbReference type="InterPro" id="IPR036388">
    <property type="entry name" value="WH-like_DNA-bd_sf"/>
</dbReference>
<organism evidence="2 3">
    <name type="scientific">Chitinophaga rupis</name>
    <dbReference type="NCBI Taxonomy" id="573321"/>
    <lineage>
        <taxon>Bacteria</taxon>
        <taxon>Pseudomonadati</taxon>
        <taxon>Bacteroidota</taxon>
        <taxon>Chitinophagia</taxon>
        <taxon>Chitinophagales</taxon>
        <taxon>Chitinophagaceae</taxon>
        <taxon>Chitinophaga</taxon>
    </lineage>
</organism>
<dbReference type="EMBL" id="FOBB01000003">
    <property type="protein sequence ID" value="SEM00767.1"/>
    <property type="molecule type" value="Genomic_DNA"/>
</dbReference>
<dbReference type="CDD" id="cd18873">
    <property type="entry name" value="NUDIX_NadM_like"/>
    <property type="match status" value="1"/>
</dbReference>
<dbReference type="Pfam" id="PF00293">
    <property type="entry name" value="NUDIX"/>
    <property type="match status" value="1"/>
</dbReference>
<name>A0A1H7UWB8_9BACT</name>
<dbReference type="STRING" id="573321.SAMN04488505_103118"/>
<evidence type="ECO:0000259" key="1">
    <source>
        <dbReference type="PROSITE" id="PS51462"/>
    </source>
</evidence>
<keyword evidence="3" id="KW-1185">Reference proteome</keyword>
<reference evidence="2 3" key="1">
    <citation type="submission" date="2016-10" db="EMBL/GenBank/DDBJ databases">
        <authorList>
            <person name="de Groot N.N."/>
        </authorList>
    </citation>
    <scope>NUCLEOTIDE SEQUENCE [LARGE SCALE GENOMIC DNA]</scope>
    <source>
        <strain evidence="2 3">DSM 21039</strain>
    </source>
</reference>
<feature type="domain" description="Nudix hydrolase" evidence="1">
    <location>
        <begin position="28"/>
        <end position="178"/>
    </location>
</feature>
<dbReference type="InterPro" id="IPR000086">
    <property type="entry name" value="NUDIX_hydrolase_dom"/>
</dbReference>
<dbReference type="PROSITE" id="PS51462">
    <property type="entry name" value="NUDIX"/>
    <property type="match status" value="1"/>
</dbReference>
<dbReference type="InterPro" id="IPR036390">
    <property type="entry name" value="WH_DNA-bd_sf"/>
</dbReference>
<dbReference type="RefSeq" id="WP_089912335.1">
    <property type="nucleotide sequence ID" value="NZ_FOBB01000003.1"/>
</dbReference>
<dbReference type="OrthoDB" id="9786141at2"/>
<dbReference type="AlphaFoldDB" id="A0A1H7UWB8"/>
<dbReference type="PANTHER" id="PTHR43736:SF4">
    <property type="entry name" value="SLR1690 PROTEIN"/>
    <property type="match status" value="1"/>
</dbReference>
<dbReference type="Gene3D" id="1.10.10.10">
    <property type="entry name" value="Winged helix-like DNA-binding domain superfamily/Winged helix DNA-binding domain"/>
    <property type="match status" value="1"/>
</dbReference>
<proteinExistence type="predicted"/>
<dbReference type="Gene3D" id="3.90.79.10">
    <property type="entry name" value="Nucleoside Triphosphate Pyrophosphohydrolase"/>
    <property type="match status" value="1"/>
</dbReference>
<dbReference type="InterPro" id="IPR054105">
    <property type="entry name" value="WHD_NrtR"/>
</dbReference>
<dbReference type="Proteomes" id="UP000198984">
    <property type="component" value="Unassembled WGS sequence"/>
</dbReference>
<dbReference type="SUPFAM" id="SSF46785">
    <property type="entry name" value="Winged helix' DNA-binding domain"/>
    <property type="match status" value="1"/>
</dbReference>
<protein>
    <submittedName>
        <fullName evidence="2">ADP-ribose pyrophosphatase YjhB, NUDIX family</fullName>
    </submittedName>
</protein>
<gene>
    <name evidence="2" type="ORF">SAMN04488505_103118</name>
</gene>
<dbReference type="Pfam" id="PF21906">
    <property type="entry name" value="WHD_NrtR"/>
    <property type="match status" value="1"/>
</dbReference>
<evidence type="ECO:0000313" key="3">
    <source>
        <dbReference type="Proteomes" id="UP000198984"/>
    </source>
</evidence>
<evidence type="ECO:0000313" key="2">
    <source>
        <dbReference type="EMBL" id="SEM00767.1"/>
    </source>
</evidence>
<dbReference type="PANTHER" id="PTHR43736">
    <property type="entry name" value="ADP-RIBOSE PYROPHOSPHATASE"/>
    <property type="match status" value="1"/>
</dbReference>
<dbReference type="InterPro" id="IPR015797">
    <property type="entry name" value="NUDIX_hydrolase-like_dom_sf"/>
</dbReference>
<dbReference type="SUPFAM" id="SSF55811">
    <property type="entry name" value="Nudix"/>
    <property type="match status" value="1"/>
</dbReference>
<accession>A0A1H7UWB8</accession>